<dbReference type="PANTHER" id="PTHR39209:SF2">
    <property type="entry name" value="CYTOPLASMIC PROTEIN"/>
    <property type="match status" value="1"/>
</dbReference>
<dbReference type="PANTHER" id="PTHR39209">
    <property type="match status" value="1"/>
</dbReference>
<sequence>MKFDIHDNVKNVNPKCTLGYLVIRNIAVHGTPPSLAQEFFHLQVEAAKFYNIEELMDIPPILGVRSIYIKVEFNPLRHNAFSEDVVRRVIQRKGSDYVNSTVMINQYCAIKFLLPFGLYDLDKIDGDIRYELGAKGVLVNLDGNPVAGDEIPFLVDAKGAFGNFSSDAFRTKVTLATRNILVVIYADEEVAMDELNNILDFTKDMILCNDGGTLEKQGIIKV</sequence>
<dbReference type="GO" id="GO:0004826">
    <property type="term" value="F:phenylalanine-tRNA ligase activity"/>
    <property type="evidence" value="ECO:0007669"/>
    <property type="project" value="InterPro"/>
</dbReference>
<reference evidence="3" key="1">
    <citation type="submission" date="2016-10" db="EMBL/GenBank/DDBJ databases">
        <authorList>
            <person name="Varghese N."/>
            <person name="Submissions S."/>
        </authorList>
    </citation>
    <scope>NUCLEOTIDE SEQUENCE [LARGE SCALE GENOMIC DNA]</scope>
    <source>
        <strain evidence="3">DSM 13327</strain>
    </source>
</reference>
<proteinExistence type="predicted"/>
<evidence type="ECO:0000259" key="1">
    <source>
        <dbReference type="SMART" id="SM00873"/>
    </source>
</evidence>
<keyword evidence="3" id="KW-1185">Reference proteome</keyword>
<accession>A0A1I4GVN6</accession>
<dbReference type="OrthoDB" id="9789812at2"/>
<dbReference type="STRING" id="1123291.SAMN04490355_1001198"/>
<dbReference type="InterPro" id="IPR005146">
    <property type="entry name" value="B3/B4_tRNA-bd"/>
</dbReference>
<evidence type="ECO:0000313" key="2">
    <source>
        <dbReference type="EMBL" id="SFL33211.1"/>
    </source>
</evidence>
<dbReference type="RefSeq" id="WP_090932044.1">
    <property type="nucleotide sequence ID" value="NZ_FOTS01000001.1"/>
</dbReference>
<dbReference type="Pfam" id="PF03483">
    <property type="entry name" value="B3_4"/>
    <property type="match status" value="1"/>
</dbReference>
<gene>
    <name evidence="2" type="ORF">SAMN04490355_1001198</name>
</gene>
<dbReference type="Gene3D" id="3.50.40.10">
    <property type="entry name" value="Phenylalanyl-trna Synthetase, Chain B, domain 3"/>
    <property type="match status" value="1"/>
</dbReference>
<dbReference type="EMBL" id="FOTS01000001">
    <property type="protein sequence ID" value="SFL33211.1"/>
    <property type="molecule type" value="Genomic_DNA"/>
</dbReference>
<dbReference type="SMART" id="SM00873">
    <property type="entry name" value="B3_4"/>
    <property type="match status" value="1"/>
</dbReference>
<evidence type="ECO:0000313" key="3">
    <source>
        <dbReference type="Proteomes" id="UP000199520"/>
    </source>
</evidence>
<organism evidence="2 3">
    <name type="scientific">Pelosinus propionicus DSM 13327</name>
    <dbReference type="NCBI Taxonomy" id="1123291"/>
    <lineage>
        <taxon>Bacteria</taxon>
        <taxon>Bacillati</taxon>
        <taxon>Bacillota</taxon>
        <taxon>Negativicutes</taxon>
        <taxon>Selenomonadales</taxon>
        <taxon>Sporomusaceae</taxon>
        <taxon>Pelosinus</taxon>
    </lineage>
</organism>
<protein>
    <submittedName>
        <fullName evidence="2">B3/B4 domain-containing protein (DNA/RNA-binding domain of Phe-tRNA-synthetase)</fullName>
    </submittedName>
</protein>
<dbReference type="InterPro" id="IPR020825">
    <property type="entry name" value="Phe-tRNA_synthase-like_B3/B4"/>
</dbReference>
<dbReference type="GO" id="GO:0003723">
    <property type="term" value="F:RNA binding"/>
    <property type="evidence" value="ECO:0007669"/>
    <property type="project" value="InterPro"/>
</dbReference>
<dbReference type="AlphaFoldDB" id="A0A1I4GVN6"/>
<feature type="domain" description="B3/B4 tRNA-binding" evidence="1">
    <location>
        <begin position="63"/>
        <end position="211"/>
    </location>
</feature>
<dbReference type="Proteomes" id="UP000199520">
    <property type="component" value="Unassembled WGS sequence"/>
</dbReference>
<name>A0A1I4GVN6_9FIRM</name>
<dbReference type="SUPFAM" id="SSF56037">
    <property type="entry name" value="PheT/TilS domain"/>
    <property type="match status" value="1"/>
</dbReference>